<protein>
    <submittedName>
        <fullName evidence="2">Uncharacterized protein</fullName>
    </submittedName>
</protein>
<dbReference type="EMBL" id="JBHSFP010000008">
    <property type="protein sequence ID" value="MFC4532130.1"/>
    <property type="molecule type" value="Genomic_DNA"/>
</dbReference>
<evidence type="ECO:0000313" key="2">
    <source>
        <dbReference type="EMBL" id="MFC4532130.1"/>
    </source>
</evidence>
<dbReference type="RefSeq" id="WP_380840863.1">
    <property type="nucleotide sequence ID" value="NZ_JBHSFP010000008.1"/>
</dbReference>
<keyword evidence="3" id="KW-1185">Reference proteome</keyword>
<name>A0ABV9CG23_9ACTN</name>
<evidence type="ECO:0000313" key="3">
    <source>
        <dbReference type="Proteomes" id="UP001596004"/>
    </source>
</evidence>
<sequence>MNRMVTIAEEHLPMPAHFPDLGDTVEWHAKGETPRVDTWGPDSARVRSTPAGRPLDGLPGAPLPILEEPA</sequence>
<reference evidence="3" key="1">
    <citation type="journal article" date="2019" name="Int. J. Syst. Evol. Microbiol.">
        <title>The Global Catalogue of Microorganisms (GCM) 10K type strain sequencing project: providing services to taxonomists for standard genome sequencing and annotation.</title>
        <authorList>
            <consortium name="The Broad Institute Genomics Platform"/>
            <consortium name="The Broad Institute Genome Sequencing Center for Infectious Disease"/>
            <person name="Wu L."/>
            <person name="Ma J."/>
        </authorList>
    </citation>
    <scope>NUCLEOTIDE SEQUENCE [LARGE SCALE GENOMIC DNA]</scope>
    <source>
        <strain evidence="3">CGMCC 4.7132</strain>
    </source>
</reference>
<proteinExistence type="predicted"/>
<accession>A0ABV9CG23</accession>
<feature type="region of interest" description="Disordered" evidence="1">
    <location>
        <begin position="32"/>
        <end position="70"/>
    </location>
</feature>
<organism evidence="2 3">
    <name type="scientific">Sphaerisporangium dianthi</name>
    <dbReference type="NCBI Taxonomy" id="1436120"/>
    <lineage>
        <taxon>Bacteria</taxon>
        <taxon>Bacillati</taxon>
        <taxon>Actinomycetota</taxon>
        <taxon>Actinomycetes</taxon>
        <taxon>Streptosporangiales</taxon>
        <taxon>Streptosporangiaceae</taxon>
        <taxon>Sphaerisporangium</taxon>
    </lineage>
</organism>
<gene>
    <name evidence="2" type="ORF">ACFO60_15270</name>
</gene>
<dbReference type="Proteomes" id="UP001596004">
    <property type="component" value="Unassembled WGS sequence"/>
</dbReference>
<evidence type="ECO:0000256" key="1">
    <source>
        <dbReference type="SAM" id="MobiDB-lite"/>
    </source>
</evidence>
<comment type="caution">
    <text evidence="2">The sequence shown here is derived from an EMBL/GenBank/DDBJ whole genome shotgun (WGS) entry which is preliminary data.</text>
</comment>